<sequence length="137" mass="15711">MLVFTVNTGKPSAFSGCNKTKGKVFVANQLRGTYTVVKRTLSGSLVIFYSFLNYYRSYKMPNYAPKVITRYRTKVLGLFEKKNSIITPETTFTAKTMIPSLLRSTKNNIKHQFIELENAVKKEPTKKKDRCKLRGLK</sequence>
<evidence type="ECO:0000313" key="2">
    <source>
        <dbReference type="Proteomes" id="UP000887013"/>
    </source>
</evidence>
<protein>
    <submittedName>
        <fullName evidence="1">Uncharacterized protein</fullName>
    </submittedName>
</protein>
<name>A0A8X6NJA2_NEPPI</name>
<dbReference type="EMBL" id="BMAW01058604">
    <property type="protein sequence ID" value="GFT17126.1"/>
    <property type="molecule type" value="Genomic_DNA"/>
</dbReference>
<comment type="caution">
    <text evidence="1">The sequence shown here is derived from an EMBL/GenBank/DDBJ whole genome shotgun (WGS) entry which is preliminary data.</text>
</comment>
<gene>
    <name evidence="1" type="ORF">NPIL_485581</name>
</gene>
<organism evidence="1 2">
    <name type="scientific">Nephila pilipes</name>
    <name type="common">Giant wood spider</name>
    <name type="synonym">Nephila maculata</name>
    <dbReference type="NCBI Taxonomy" id="299642"/>
    <lineage>
        <taxon>Eukaryota</taxon>
        <taxon>Metazoa</taxon>
        <taxon>Ecdysozoa</taxon>
        <taxon>Arthropoda</taxon>
        <taxon>Chelicerata</taxon>
        <taxon>Arachnida</taxon>
        <taxon>Araneae</taxon>
        <taxon>Araneomorphae</taxon>
        <taxon>Entelegynae</taxon>
        <taxon>Araneoidea</taxon>
        <taxon>Nephilidae</taxon>
        <taxon>Nephila</taxon>
    </lineage>
</organism>
<proteinExistence type="predicted"/>
<dbReference type="Proteomes" id="UP000887013">
    <property type="component" value="Unassembled WGS sequence"/>
</dbReference>
<reference evidence="1" key="1">
    <citation type="submission" date="2020-08" db="EMBL/GenBank/DDBJ databases">
        <title>Multicomponent nature underlies the extraordinary mechanical properties of spider dragline silk.</title>
        <authorList>
            <person name="Kono N."/>
            <person name="Nakamura H."/>
            <person name="Mori M."/>
            <person name="Yoshida Y."/>
            <person name="Ohtoshi R."/>
            <person name="Malay A.D."/>
            <person name="Moran D.A.P."/>
            <person name="Tomita M."/>
            <person name="Numata K."/>
            <person name="Arakawa K."/>
        </authorList>
    </citation>
    <scope>NUCLEOTIDE SEQUENCE</scope>
</reference>
<dbReference type="AlphaFoldDB" id="A0A8X6NJA2"/>
<keyword evidence="2" id="KW-1185">Reference proteome</keyword>
<accession>A0A8X6NJA2</accession>
<evidence type="ECO:0000313" key="1">
    <source>
        <dbReference type="EMBL" id="GFT17126.1"/>
    </source>
</evidence>